<dbReference type="PANTHER" id="PTHR23419:SF8">
    <property type="entry name" value="FI09726P"/>
    <property type="match status" value="1"/>
</dbReference>
<dbReference type="RefSeq" id="WP_252593800.1">
    <property type="nucleotide sequence ID" value="NZ_CP099489.1"/>
</dbReference>
<reference evidence="2" key="1">
    <citation type="submission" date="2022-06" db="EMBL/GenBank/DDBJ databases">
        <title>Ornithinimicrobium HY1793.</title>
        <authorList>
            <person name="Huang Y."/>
        </authorList>
    </citation>
    <scope>NUCLEOTIDE SEQUENCE</scope>
    <source>
        <strain evidence="2">HY1793</strain>
    </source>
</reference>
<sequence length="123" mass="13678">MTELTPVQRVPGTSRLIEVRISTPDADTAQALATDIVDRHLAACVQILGPITSIYSWKGETHQALEWLMLAKTTAEMFDDISELVTSQHPYDVPEVIAVTVRHVLDEYGAWVRDVVHGPDLDE</sequence>
<dbReference type="InterPro" id="IPR015867">
    <property type="entry name" value="N-reg_PII/ATP_PRibTrfase_C"/>
</dbReference>
<organism evidence="2 3">
    <name type="scientific">Ornithinimicrobium faecis</name>
    <dbReference type="NCBI Taxonomy" id="2934158"/>
    <lineage>
        <taxon>Bacteria</taxon>
        <taxon>Bacillati</taxon>
        <taxon>Actinomycetota</taxon>
        <taxon>Actinomycetes</taxon>
        <taxon>Micrococcales</taxon>
        <taxon>Ornithinimicrobiaceae</taxon>
        <taxon>Ornithinimicrobium</taxon>
    </lineage>
</organism>
<proteinExistence type="inferred from homology"/>
<dbReference type="PANTHER" id="PTHR23419">
    <property type="entry name" value="DIVALENT CATION TOLERANCE CUTA-RELATED"/>
    <property type="match status" value="1"/>
</dbReference>
<name>A0ABY4YUH6_9MICO</name>
<gene>
    <name evidence="2" type="ORF">NF556_01790</name>
</gene>
<dbReference type="Proteomes" id="UP001056455">
    <property type="component" value="Chromosome"/>
</dbReference>
<evidence type="ECO:0000313" key="2">
    <source>
        <dbReference type="EMBL" id="USQ80424.1"/>
    </source>
</evidence>
<evidence type="ECO:0000256" key="1">
    <source>
        <dbReference type="ARBA" id="ARBA00010169"/>
    </source>
</evidence>
<dbReference type="EMBL" id="CP099489">
    <property type="protein sequence ID" value="USQ80424.1"/>
    <property type="molecule type" value="Genomic_DNA"/>
</dbReference>
<dbReference type="Gene3D" id="3.30.70.120">
    <property type="match status" value="1"/>
</dbReference>
<keyword evidence="3" id="KW-1185">Reference proteome</keyword>
<protein>
    <submittedName>
        <fullName evidence="2">Divalent-cation tolerance protein CutA</fullName>
    </submittedName>
</protein>
<dbReference type="InterPro" id="IPR004323">
    <property type="entry name" value="Ion_tolerance_CutA"/>
</dbReference>
<accession>A0ABY4YUH6</accession>
<dbReference type="InterPro" id="IPR011322">
    <property type="entry name" value="N-reg_PII-like_a/b"/>
</dbReference>
<dbReference type="Pfam" id="PF03091">
    <property type="entry name" value="CutA1"/>
    <property type="match status" value="1"/>
</dbReference>
<dbReference type="SUPFAM" id="SSF54913">
    <property type="entry name" value="GlnB-like"/>
    <property type="match status" value="1"/>
</dbReference>
<evidence type="ECO:0000313" key="3">
    <source>
        <dbReference type="Proteomes" id="UP001056455"/>
    </source>
</evidence>
<comment type="similarity">
    <text evidence="1">Belongs to the CutA family.</text>
</comment>